<accession>A7HX32</accession>
<dbReference type="Gene3D" id="3.40.50.150">
    <property type="entry name" value="Vaccinia Virus protein VP39"/>
    <property type="match status" value="1"/>
</dbReference>
<keyword evidence="2" id="KW-1185">Reference proteome</keyword>
<dbReference type="AlphaFoldDB" id="A7HX32"/>
<dbReference type="STRING" id="402881.Plav_2858"/>
<evidence type="ECO:0000313" key="2">
    <source>
        <dbReference type="Proteomes" id="UP000006377"/>
    </source>
</evidence>
<dbReference type="Proteomes" id="UP000006377">
    <property type="component" value="Chromosome"/>
</dbReference>
<reference evidence="1 2" key="1">
    <citation type="journal article" date="2011" name="Stand. Genomic Sci.">
        <title>Complete genome sequence of Parvibaculum lavamentivorans type strain (DS-1(T)).</title>
        <authorList>
            <person name="Schleheck D."/>
            <person name="Weiss M."/>
            <person name="Pitluck S."/>
            <person name="Bruce D."/>
            <person name="Land M.L."/>
            <person name="Han S."/>
            <person name="Saunders E."/>
            <person name="Tapia R."/>
            <person name="Detter C."/>
            <person name="Brettin T."/>
            <person name="Han J."/>
            <person name="Woyke T."/>
            <person name="Goodwin L."/>
            <person name="Pennacchio L."/>
            <person name="Nolan M."/>
            <person name="Cook A.M."/>
            <person name="Kjelleberg S."/>
            <person name="Thomas T."/>
        </authorList>
    </citation>
    <scope>NUCLEOTIDE SEQUENCE [LARGE SCALE GENOMIC DNA]</scope>
    <source>
        <strain evidence="2">DS-1 / DSM 13023 / NCIMB 13966</strain>
    </source>
</reference>
<protein>
    <recommendedName>
        <fullName evidence="3">SAM-dependent methyltransferase</fullName>
    </recommendedName>
</protein>
<proteinExistence type="predicted"/>
<evidence type="ECO:0008006" key="3">
    <source>
        <dbReference type="Google" id="ProtNLM"/>
    </source>
</evidence>
<name>A7HX32_PARL1</name>
<dbReference type="eggNOG" id="COG2226">
    <property type="taxonomic scope" value="Bacteria"/>
</dbReference>
<sequence length="236" mass="26234">MRKFEQASRNEFELDGVVPWGRRLCEYEAFLGLERLGDMSPILDAGGGPSSFAAEAAARGSLVVAADPLYRFSGAEIRGRFEEVALAMRAGMRRAAYRFKWSYYRSEDAVHALRREALNLFLADFEAGKREGRYIPASLPFLPFPDKAFRLAVSSHLLFLYGDDLDFAFHLAGMKELLRVAAEVRVFPLINLDGRPSSHLPGIIEALSADGARPELVTVPFEFQAGATRMLKVSRG</sequence>
<dbReference type="EMBL" id="CP000774">
    <property type="protein sequence ID" value="ABS64465.1"/>
    <property type="molecule type" value="Genomic_DNA"/>
</dbReference>
<evidence type="ECO:0000313" key="1">
    <source>
        <dbReference type="EMBL" id="ABS64465.1"/>
    </source>
</evidence>
<organism evidence="1 2">
    <name type="scientific">Parvibaculum lavamentivorans (strain DS-1 / DSM 13023 / NCIMB 13966)</name>
    <dbReference type="NCBI Taxonomy" id="402881"/>
    <lineage>
        <taxon>Bacteria</taxon>
        <taxon>Pseudomonadati</taxon>
        <taxon>Pseudomonadota</taxon>
        <taxon>Alphaproteobacteria</taxon>
        <taxon>Hyphomicrobiales</taxon>
        <taxon>Parvibaculaceae</taxon>
        <taxon>Parvibaculum</taxon>
    </lineage>
</organism>
<dbReference type="InterPro" id="IPR029063">
    <property type="entry name" value="SAM-dependent_MTases_sf"/>
</dbReference>
<dbReference type="HOGENOM" id="CLU_077876_1_0_5"/>
<gene>
    <name evidence="1" type="ordered locus">Plav_2858</name>
</gene>
<dbReference type="KEGG" id="pla:Plav_2858"/>